<dbReference type="AlphaFoldDB" id="W4M506"/>
<evidence type="ECO:0000313" key="2">
    <source>
        <dbReference type="EMBL" id="ETX05021.1"/>
    </source>
</evidence>
<dbReference type="EMBL" id="AZHX01001059">
    <property type="protein sequence ID" value="ETX05021.1"/>
    <property type="molecule type" value="Genomic_DNA"/>
</dbReference>
<evidence type="ECO:0008006" key="4">
    <source>
        <dbReference type="Google" id="ProtNLM"/>
    </source>
</evidence>
<organism evidence="2 3">
    <name type="scientific">Candidatus Entotheonella gemina</name>
    <dbReference type="NCBI Taxonomy" id="1429439"/>
    <lineage>
        <taxon>Bacteria</taxon>
        <taxon>Pseudomonadati</taxon>
        <taxon>Nitrospinota/Tectimicrobiota group</taxon>
        <taxon>Candidatus Tectimicrobiota</taxon>
        <taxon>Candidatus Entotheonellia</taxon>
        <taxon>Candidatus Entotheonellales</taxon>
        <taxon>Candidatus Entotheonellaceae</taxon>
        <taxon>Candidatus Entotheonella</taxon>
    </lineage>
</organism>
<dbReference type="SUPFAM" id="SSF51905">
    <property type="entry name" value="FAD/NAD(P)-binding domain"/>
    <property type="match status" value="1"/>
</dbReference>
<reference evidence="2 3" key="1">
    <citation type="journal article" date="2014" name="Nature">
        <title>An environmental bacterial taxon with a large and distinct metabolic repertoire.</title>
        <authorList>
            <person name="Wilson M.C."/>
            <person name="Mori T."/>
            <person name="Ruckert C."/>
            <person name="Uria A.R."/>
            <person name="Helf M.J."/>
            <person name="Takada K."/>
            <person name="Gernert C."/>
            <person name="Steffens U.A."/>
            <person name="Heycke N."/>
            <person name="Schmitt S."/>
            <person name="Rinke C."/>
            <person name="Helfrich E.J."/>
            <person name="Brachmann A.O."/>
            <person name="Gurgui C."/>
            <person name="Wakimoto T."/>
            <person name="Kracht M."/>
            <person name="Crusemann M."/>
            <person name="Hentschel U."/>
            <person name="Abe I."/>
            <person name="Matsunaga S."/>
            <person name="Kalinowski J."/>
            <person name="Takeyama H."/>
            <person name="Piel J."/>
        </authorList>
    </citation>
    <scope>NUCLEOTIDE SEQUENCE [LARGE SCALE GENOMIC DNA]</scope>
    <source>
        <strain evidence="3">TSY2</strain>
    </source>
</reference>
<evidence type="ECO:0000256" key="1">
    <source>
        <dbReference type="ARBA" id="ARBA00006046"/>
    </source>
</evidence>
<accession>W4M506</accession>
<keyword evidence="3" id="KW-1185">Reference proteome</keyword>
<dbReference type="PANTHER" id="PTHR43734">
    <property type="entry name" value="PHYTOENE DESATURASE"/>
    <property type="match status" value="1"/>
</dbReference>
<sequence>MHYQTKVRSIRCQDRAVRGVELDDGTVVPAEAVIANASGVGTYLELTHAIPSPVRSRLRRLPLQSPGICVYLAVRHPTPPPYLRFFLPGGDAWCRLLVTPAMLAPELSHDGWYPARLIAPMDHTMAETGGVEVQTALLNRVLSETWWQDHVGEYRVIDTRIPADWGAAYHLYHNSMNPVMTARFMRAGRLAHRSPYIQGLYLAGSATHPGQWVSFCAISGILAGDCVVEDLGTC</sequence>
<comment type="similarity">
    <text evidence="1">Belongs to the carotenoid/retinoid oxidoreductase family.</text>
</comment>
<dbReference type="Proteomes" id="UP000019140">
    <property type="component" value="Unassembled WGS sequence"/>
</dbReference>
<protein>
    <recommendedName>
        <fullName evidence="4">Amine oxidase domain-containing protein</fullName>
    </recommendedName>
</protein>
<dbReference type="PANTHER" id="PTHR43734:SF4">
    <property type="entry name" value="AMINE OXIDASE DOMAIN-CONTAINING PROTEIN"/>
    <property type="match status" value="1"/>
</dbReference>
<name>W4M506_9BACT</name>
<gene>
    <name evidence="2" type="ORF">ETSY2_25405</name>
</gene>
<proteinExistence type="inferred from homology"/>
<dbReference type="HOGENOM" id="CLU_1183263_0_0_7"/>
<dbReference type="InterPro" id="IPR036188">
    <property type="entry name" value="FAD/NAD-bd_sf"/>
</dbReference>
<evidence type="ECO:0000313" key="3">
    <source>
        <dbReference type="Proteomes" id="UP000019140"/>
    </source>
</evidence>
<comment type="caution">
    <text evidence="2">The sequence shown here is derived from an EMBL/GenBank/DDBJ whole genome shotgun (WGS) entry which is preliminary data.</text>
</comment>
<dbReference type="Gene3D" id="3.50.50.60">
    <property type="entry name" value="FAD/NAD(P)-binding domain"/>
    <property type="match status" value="1"/>
</dbReference>